<protein>
    <submittedName>
        <fullName evidence="2">Uncharacterized protein</fullName>
    </submittedName>
</protein>
<name>A0A1X0Q5L0_9MICR</name>
<keyword evidence="1" id="KW-0472">Membrane</keyword>
<dbReference type="VEuPathDB" id="MicrosporidiaDB:A0H76_2922"/>
<organism evidence="2 3">
    <name type="scientific">Hepatospora eriocheir</name>
    <dbReference type="NCBI Taxonomy" id="1081669"/>
    <lineage>
        <taxon>Eukaryota</taxon>
        <taxon>Fungi</taxon>
        <taxon>Fungi incertae sedis</taxon>
        <taxon>Microsporidia</taxon>
        <taxon>Hepatosporidae</taxon>
        <taxon>Hepatospora</taxon>
    </lineage>
</organism>
<keyword evidence="1" id="KW-1133">Transmembrane helix</keyword>
<dbReference type="AlphaFoldDB" id="A0A1X0Q5L0"/>
<evidence type="ECO:0000313" key="3">
    <source>
        <dbReference type="Proteomes" id="UP000192501"/>
    </source>
</evidence>
<dbReference type="Proteomes" id="UP000192501">
    <property type="component" value="Unassembled WGS sequence"/>
</dbReference>
<evidence type="ECO:0000313" key="2">
    <source>
        <dbReference type="EMBL" id="ORD92914.1"/>
    </source>
</evidence>
<feature type="transmembrane region" description="Helical" evidence="1">
    <location>
        <begin position="12"/>
        <end position="30"/>
    </location>
</feature>
<keyword evidence="1" id="KW-0812">Transmembrane</keyword>
<reference evidence="2 3" key="1">
    <citation type="journal article" date="2017" name="Environ. Microbiol.">
        <title>Decay of the glycolytic pathway and adaptation to intranuclear parasitism within Enterocytozoonidae microsporidia.</title>
        <authorList>
            <person name="Wiredu Boakye D."/>
            <person name="Jaroenlak P."/>
            <person name="Prachumwat A."/>
            <person name="Williams T.A."/>
            <person name="Bateman K.S."/>
            <person name="Itsathitphaisarn O."/>
            <person name="Sritunyalucksana K."/>
            <person name="Paszkiewicz K.H."/>
            <person name="Moore K.A."/>
            <person name="Stentiford G.D."/>
            <person name="Williams B.A."/>
        </authorList>
    </citation>
    <scope>NUCLEOTIDE SEQUENCE [LARGE SCALE GENOMIC DNA]</scope>
    <source>
        <strain evidence="3">canceri</strain>
    </source>
</reference>
<accession>A0A1X0Q5L0</accession>
<comment type="caution">
    <text evidence="2">The sequence shown here is derived from an EMBL/GenBank/DDBJ whole genome shotgun (WGS) entry which is preliminary data.</text>
</comment>
<sequence length="59" mass="6980">METIIYPRNKIYRYLGASIIGVLITVNTVAKNKNESNLKFRFDKYFIKIFILNCLSFMI</sequence>
<evidence type="ECO:0000256" key="1">
    <source>
        <dbReference type="SAM" id="Phobius"/>
    </source>
</evidence>
<dbReference type="EMBL" id="LTAI01002178">
    <property type="protein sequence ID" value="ORD92914.1"/>
    <property type="molecule type" value="Genomic_DNA"/>
</dbReference>
<proteinExistence type="predicted"/>
<gene>
    <name evidence="2" type="ORF">A0H76_2922</name>
</gene>